<dbReference type="RefSeq" id="XP_022456650.1">
    <property type="nucleotide sequence ID" value="XM_022605154.1"/>
</dbReference>
<protein>
    <recommendedName>
        <fullName evidence="4">Phosphatase</fullName>
    </recommendedName>
</protein>
<dbReference type="GeneID" id="34518038"/>
<dbReference type="HOGENOM" id="CLU_058495_1_0_1"/>
<evidence type="ECO:0000313" key="2">
    <source>
        <dbReference type="EMBL" id="CDK24633.1"/>
    </source>
</evidence>
<dbReference type="Gene3D" id="3.40.50.1000">
    <property type="entry name" value="HAD superfamily/HAD-like"/>
    <property type="match status" value="1"/>
</dbReference>
<dbReference type="InterPro" id="IPR023214">
    <property type="entry name" value="HAD_sf"/>
</dbReference>
<organism evidence="2 3">
    <name type="scientific">Kuraishia capsulata CBS 1993</name>
    <dbReference type="NCBI Taxonomy" id="1382522"/>
    <lineage>
        <taxon>Eukaryota</taxon>
        <taxon>Fungi</taxon>
        <taxon>Dikarya</taxon>
        <taxon>Ascomycota</taxon>
        <taxon>Saccharomycotina</taxon>
        <taxon>Pichiomycetes</taxon>
        <taxon>Pichiales</taxon>
        <taxon>Pichiaceae</taxon>
        <taxon>Kuraishia</taxon>
    </lineage>
</organism>
<dbReference type="STRING" id="1382522.W6MGI7"/>
<dbReference type="Proteomes" id="UP000019384">
    <property type="component" value="Unassembled WGS sequence"/>
</dbReference>
<dbReference type="PANTHER" id="PTHR28181:SF2">
    <property type="entry name" value="PHOSPHORIC MONOESTER HYDROLASE"/>
    <property type="match status" value="1"/>
</dbReference>
<dbReference type="InterPro" id="IPR036412">
    <property type="entry name" value="HAD-like_sf"/>
</dbReference>
<dbReference type="GO" id="GO:0050286">
    <property type="term" value="F:sorbitol-6-phosphatase activity"/>
    <property type="evidence" value="ECO:0007669"/>
    <property type="project" value="EnsemblFungi"/>
</dbReference>
<reference evidence="2" key="2">
    <citation type="submission" date="2014-02" db="EMBL/GenBank/DDBJ databases">
        <title>Complete DNA sequence of /Kuraishia capsulata/ illustrates novel genomic features among budding yeasts (/Saccharomycotina/).</title>
        <authorList>
            <person name="Morales L."/>
            <person name="Noel B."/>
            <person name="Porcel B."/>
            <person name="Marcet-Houben M."/>
            <person name="Hullo M-F."/>
            <person name="Sacerdot C."/>
            <person name="Tekaia F."/>
            <person name="Leh-Louis V."/>
            <person name="Despons L."/>
            <person name="Khanna V."/>
            <person name="Aury J-M."/>
            <person name="Barbe V."/>
            <person name="Couloux A."/>
            <person name="Labadie K."/>
            <person name="Pelletier E."/>
            <person name="Souciet J-L."/>
            <person name="Boekhout T."/>
            <person name="Gabaldon T."/>
            <person name="Wincker P."/>
            <person name="Dujon B."/>
        </authorList>
    </citation>
    <scope>NUCLEOTIDE SEQUENCE</scope>
    <source>
        <strain evidence="2">CBS 1993</strain>
    </source>
</reference>
<dbReference type="InterPro" id="IPR006384">
    <property type="entry name" value="HAD_hydro_PyrdxlP_Pase-like"/>
</dbReference>
<keyword evidence="3" id="KW-1185">Reference proteome</keyword>
<sequence>MTQSSGAPKAILFTDWDGTVTLQDSNDNLTDKLGMGYEKRKVLNDKILDETLSFRDGFTEMLESIHVPFDKCIEHLLKEIELDPGFKKTYEWCNSQGIPVVVVSSGMKPIIQALLTKLVGVEAVENIEIISNSVQVNDDKSWKIVYKDDSSFGHDKSRSIREYLARLPEGSKPDLFYCGDGVSDLSAARETHLLFAKRGRDLVTYCRREGIPFTQFDSFADILDKIQQVVRGEKPITFFAEK</sequence>
<dbReference type="AlphaFoldDB" id="W6MGI7"/>
<dbReference type="NCBIfam" id="TIGR01489">
    <property type="entry name" value="DKMTPPase-SF"/>
    <property type="match status" value="1"/>
</dbReference>
<proteinExistence type="predicted"/>
<name>W6MGI7_9ASCO</name>
<accession>W6MGI7</accession>
<dbReference type="SUPFAM" id="SSF56784">
    <property type="entry name" value="HAD-like"/>
    <property type="match status" value="1"/>
</dbReference>
<dbReference type="GO" id="GO:0110130">
    <property type="term" value="F:ribitol-5-phosphatase activity"/>
    <property type="evidence" value="ECO:0007669"/>
    <property type="project" value="EnsemblFungi"/>
</dbReference>
<dbReference type="Pfam" id="PF12710">
    <property type="entry name" value="HAD"/>
    <property type="match status" value="1"/>
</dbReference>
<evidence type="ECO:0008006" key="4">
    <source>
        <dbReference type="Google" id="ProtNLM"/>
    </source>
</evidence>
<reference evidence="2" key="1">
    <citation type="submission" date="2013-12" db="EMBL/GenBank/DDBJ databases">
        <authorList>
            <person name="Genoscope - CEA"/>
        </authorList>
    </citation>
    <scope>NUCLEOTIDE SEQUENCE</scope>
    <source>
        <strain evidence="2">CBS 1993</strain>
    </source>
</reference>
<dbReference type="NCBIfam" id="TIGR01488">
    <property type="entry name" value="HAD-SF-IB"/>
    <property type="match status" value="1"/>
</dbReference>
<dbReference type="OrthoDB" id="10014216at2759"/>
<dbReference type="GO" id="GO:0043136">
    <property type="term" value="F:sn-glycerol 3-phosphatase activity"/>
    <property type="evidence" value="ECO:0007669"/>
    <property type="project" value="EnsemblFungi"/>
</dbReference>
<dbReference type="Gene3D" id="3.90.1470.20">
    <property type="match status" value="1"/>
</dbReference>
<dbReference type="PANTHER" id="PTHR28181">
    <property type="entry name" value="UPF0655 PROTEIN YCR015C"/>
    <property type="match status" value="1"/>
</dbReference>
<dbReference type="GO" id="GO:0000121">
    <property type="term" value="F:sn-glycerol 1-phosphatase activity"/>
    <property type="evidence" value="ECO:0007669"/>
    <property type="project" value="EnsemblFungi"/>
</dbReference>
<dbReference type="InterPro" id="IPR050849">
    <property type="entry name" value="HAD-like_hydrolase_phosphatase"/>
</dbReference>
<dbReference type="GO" id="GO:0052646">
    <property type="term" value="P:alditol phosphate metabolic process"/>
    <property type="evidence" value="ECO:0007669"/>
    <property type="project" value="EnsemblFungi"/>
</dbReference>
<dbReference type="EMBL" id="HG793125">
    <property type="protein sequence ID" value="CDK24633.1"/>
    <property type="molecule type" value="Genomic_DNA"/>
</dbReference>
<evidence type="ECO:0000256" key="1">
    <source>
        <dbReference type="ARBA" id="ARBA00022801"/>
    </source>
</evidence>
<keyword evidence="1" id="KW-0378">Hydrolase</keyword>
<gene>
    <name evidence="2" type="ORF">KUCA_T00000599001</name>
</gene>
<evidence type="ECO:0000313" key="3">
    <source>
        <dbReference type="Proteomes" id="UP000019384"/>
    </source>
</evidence>